<dbReference type="EMBL" id="JACJQY010000077">
    <property type="protein sequence ID" value="MBD2319967.1"/>
    <property type="molecule type" value="Genomic_DNA"/>
</dbReference>
<comment type="caution">
    <text evidence="1">The sequence shown here is derived from an EMBL/GenBank/DDBJ whole genome shotgun (WGS) entry which is preliminary data.</text>
</comment>
<sequence>MDSKQRLYTLQDIRQSLHVAISQVAVYNLYVDSHANDSHFSNCLISLKDSLEDISARLFQYQNSTEIAPSVNEEVSTDGN</sequence>
<proteinExistence type="predicted"/>
<organism evidence="1 2">
    <name type="scientific">Phormidium tenue FACHB-1050</name>
    <dbReference type="NCBI Taxonomy" id="2692857"/>
    <lineage>
        <taxon>Bacteria</taxon>
        <taxon>Bacillati</taxon>
        <taxon>Cyanobacteriota</taxon>
        <taxon>Cyanophyceae</taxon>
        <taxon>Oscillatoriophycideae</taxon>
        <taxon>Oscillatoriales</taxon>
        <taxon>Oscillatoriaceae</taxon>
        <taxon>Phormidium</taxon>
    </lineage>
</organism>
<evidence type="ECO:0000313" key="1">
    <source>
        <dbReference type="EMBL" id="MBD2319967.1"/>
    </source>
</evidence>
<gene>
    <name evidence="1" type="ORF">H6G05_24410</name>
</gene>
<reference evidence="1 2" key="1">
    <citation type="journal article" date="2020" name="ISME J.">
        <title>Comparative genomics reveals insights into cyanobacterial evolution and habitat adaptation.</title>
        <authorList>
            <person name="Chen M.Y."/>
            <person name="Teng W.K."/>
            <person name="Zhao L."/>
            <person name="Hu C.X."/>
            <person name="Zhou Y.K."/>
            <person name="Han B.P."/>
            <person name="Song L.R."/>
            <person name="Shu W.S."/>
        </authorList>
    </citation>
    <scope>NUCLEOTIDE SEQUENCE [LARGE SCALE GENOMIC DNA]</scope>
    <source>
        <strain evidence="1 2">FACHB-1050</strain>
    </source>
</reference>
<keyword evidence="2" id="KW-1185">Reference proteome</keyword>
<accession>A0ABR8CJZ5</accession>
<dbReference type="Proteomes" id="UP000618445">
    <property type="component" value="Unassembled WGS sequence"/>
</dbReference>
<dbReference type="RefSeq" id="WP_190582502.1">
    <property type="nucleotide sequence ID" value="NZ_CAWPQU010000075.1"/>
</dbReference>
<protein>
    <submittedName>
        <fullName evidence="1">Uncharacterized protein</fullName>
    </submittedName>
</protein>
<evidence type="ECO:0000313" key="2">
    <source>
        <dbReference type="Proteomes" id="UP000618445"/>
    </source>
</evidence>
<name>A0ABR8CJZ5_9CYAN</name>